<dbReference type="Pfam" id="PF14920">
    <property type="entry name" value="MTBP_C"/>
    <property type="match status" value="2"/>
</dbReference>
<feature type="domain" description="MDN2-binding protein C-terminal" evidence="4">
    <location>
        <begin position="521"/>
        <end position="682"/>
    </location>
</feature>
<keyword evidence="6" id="KW-1185">Reference proteome</keyword>
<feature type="domain" description="DM2" evidence="2">
    <location>
        <begin position="18"/>
        <end position="84"/>
    </location>
</feature>
<feature type="region of interest" description="Disordered" evidence="1">
    <location>
        <begin position="636"/>
        <end position="688"/>
    </location>
</feature>
<feature type="domain" description="DM2" evidence="3">
    <location>
        <begin position="205"/>
        <end position="516"/>
    </location>
</feature>
<evidence type="ECO:0000259" key="2">
    <source>
        <dbReference type="Pfam" id="PF14918"/>
    </source>
</evidence>
<reference evidence="5" key="1">
    <citation type="submission" date="2025-08" db="UniProtKB">
        <authorList>
            <consortium name="Ensembl"/>
        </authorList>
    </citation>
    <scope>IDENTIFICATION</scope>
</reference>
<dbReference type="InterPro" id="IPR029418">
    <property type="entry name" value="MTBP_C"/>
</dbReference>
<organism evidence="5 6">
    <name type="scientific">Neolamprologus brichardi</name>
    <name type="common">Fairy cichlid</name>
    <name type="synonym">Lamprologus brichardi</name>
    <dbReference type="NCBI Taxonomy" id="32507"/>
    <lineage>
        <taxon>Eukaryota</taxon>
        <taxon>Metazoa</taxon>
        <taxon>Chordata</taxon>
        <taxon>Craniata</taxon>
        <taxon>Vertebrata</taxon>
        <taxon>Euteleostomi</taxon>
        <taxon>Actinopterygii</taxon>
        <taxon>Neopterygii</taxon>
        <taxon>Teleostei</taxon>
        <taxon>Neoteleostei</taxon>
        <taxon>Acanthomorphata</taxon>
        <taxon>Ovalentaria</taxon>
        <taxon>Cichlomorphae</taxon>
        <taxon>Cichliformes</taxon>
        <taxon>Cichlidae</taxon>
        <taxon>African cichlids</taxon>
        <taxon>Pseudocrenilabrinae</taxon>
        <taxon>Lamprologini</taxon>
        <taxon>Neolamprologus</taxon>
    </lineage>
</organism>
<dbReference type="GO" id="GO:0000776">
    <property type="term" value="C:kinetochore"/>
    <property type="evidence" value="ECO:0007669"/>
    <property type="project" value="TreeGrafter"/>
</dbReference>
<feature type="region of interest" description="Disordered" evidence="1">
    <location>
        <begin position="591"/>
        <end position="612"/>
    </location>
</feature>
<dbReference type="InterPro" id="IPR039061">
    <property type="entry name" value="MTBP"/>
</dbReference>
<dbReference type="GO" id="GO:0031396">
    <property type="term" value="P:regulation of protein ubiquitination"/>
    <property type="evidence" value="ECO:0007669"/>
    <property type="project" value="InterPro"/>
</dbReference>
<evidence type="ECO:0000259" key="3">
    <source>
        <dbReference type="Pfam" id="PF14919"/>
    </source>
</evidence>
<dbReference type="InterPro" id="IPR029421">
    <property type="entry name" value="MTBP_N"/>
</dbReference>
<feature type="compositionally biased region" description="Low complexity" evidence="1">
    <location>
        <begin position="664"/>
        <end position="684"/>
    </location>
</feature>
<dbReference type="InterPro" id="IPR029420">
    <property type="entry name" value="MTBP_central"/>
</dbReference>
<name>A0A3Q4HT33_NEOBR</name>
<feature type="region of interest" description="Disordered" evidence="1">
    <location>
        <begin position="459"/>
        <end position="478"/>
    </location>
</feature>
<sequence length="761" mass="83802">LVTYIFQTLFPFLTSFSLHVFPACSLSGSPSARRWYFAVQACHGAAQFCTSKWEELSLHRCDGEEEKPTSLEACLGSLKNQEETRCPFVSYVFQSGKALLDVLVLGSAEQSPPVKDLLPLLGAVKHMSSWHAAKISVITQHTPGWQKMASSISAALVKLADLDSCIDSKEMWRGSLLIREKKVRVAGITSGDGAHFQTSDVLRCVFHYYAPVLDLVQLVNLSDLPSFLISSAQFELYPYFKVSVSVGALFSLSCVITPIAQPAASQLSSQRWRESLSRRPKSLPVPDVEVKGESAAYFLLVQGSDNAEREACRVRMLHSDSQINGAAAMATVSALLREKPLSSSGILSAAGNILQSLPCLHGDYMLRRERRVSQVQKLALQEYLRAASIPVNDLKVILNLARDNYLKKADSTLPTAAACLTDNQPSKSFQIISQLPSDWPERSVLHNVENLQKRRQKRRFGLLGPGSSDSLLGPKDGQRGSSTLLDAKELLKHFTSDGLPVGELQPLAINRGNNAFQLSQDLSPRRVSKLPFSKASASHYHGIEFCLDNQRSLDRDQAFVRLQSRLIRYETQTTCSKEPCALPFALSPAPSPAVMSEPGSVPDGETLQNNDVARLKRRSWEADIVGGYPHKRLAKSESSDSLCSQSSSSSGTHPAIRSLRRQPSRLQSTSSVNSSSSSATRPTSGKVKKMLQEVVAKTLKHHGITAEHDCFEACSKRLFDISKFYLKDLKTSRGLHDEMRKAASSNVKQVIDWVLEKTSKQ</sequence>
<dbReference type="GO" id="GO:0007089">
    <property type="term" value="P:traversing start control point of mitotic cell cycle"/>
    <property type="evidence" value="ECO:0007669"/>
    <property type="project" value="TreeGrafter"/>
</dbReference>
<evidence type="ECO:0000313" key="6">
    <source>
        <dbReference type="Proteomes" id="UP000261580"/>
    </source>
</evidence>
<evidence type="ECO:0000313" key="5">
    <source>
        <dbReference type="Ensembl" id="ENSNBRP00000026980.1"/>
    </source>
</evidence>
<proteinExistence type="predicted"/>
<evidence type="ECO:0000256" key="1">
    <source>
        <dbReference type="SAM" id="MobiDB-lite"/>
    </source>
</evidence>
<feature type="compositionally biased region" description="Low complexity" evidence="1">
    <location>
        <begin position="639"/>
        <end position="650"/>
    </location>
</feature>
<dbReference type="STRING" id="32507.ENSNBRP00000026980"/>
<dbReference type="AlphaFoldDB" id="A0A3Q4HT33"/>
<feature type="compositionally biased region" description="Low complexity" evidence="1">
    <location>
        <begin position="461"/>
        <end position="474"/>
    </location>
</feature>
<dbReference type="PANTHER" id="PTHR14382">
    <property type="entry name" value="MDM2-BINDING PROTEIN"/>
    <property type="match status" value="1"/>
</dbReference>
<evidence type="ECO:0000259" key="4">
    <source>
        <dbReference type="Pfam" id="PF14920"/>
    </source>
</evidence>
<dbReference type="PANTHER" id="PTHR14382:SF1">
    <property type="entry name" value="MDM2-BINDING PROTEIN"/>
    <property type="match status" value="1"/>
</dbReference>
<dbReference type="OMA" id="HFYGEQI"/>
<dbReference type="Ensembl" id="ENSNBRT00000027688.1">
    <property type="protein sequence ID" value="ENSNBRP00000026980.1"/>
    <property type="gene ID" value="ENSNBRG00000020565.1"/>
</dbReference>
<dbReference type="Bgee" id="ENSNBRG00000020565">
    <property type="expression patterns" value="Expressed in blood and 1 other cell type or tissue"/>
</dbReference>
<reference evidence="5" key="2">
    <citation type="submission" date="2025-09" db="UniProtKB">
        <authorList>
            <consortium name="Ensembl"/>
        </authorList>
    </citation>
    <scope>IDENTIFICATION</scope>
</reference>
<dbReference type="GO" id="GO:0034501">
    <property type="term" value="P:protein localization to kinetochore"/>
    <property type="evidence" value="ECO:0007669"/>
    <property type="project" value="TreeGrafter"/>
</dbReference>
<accession>A0A3Q4HT33</accession>
<protein>
    <submittedName>
        <fullName evidence="5">MDM2 binding protein</fullName>
    </submittedName>
</protein>
<dbReference type="GeneTree" id="ENSGT00390000003305"/>
<dbReference type="Pfam" id="PF14919">
    <property type="entry name" value="MTBP_mid"/>
    <property type="match status" value="1"/>
</dbReference>
<feature type="domain" description="DM2" evidence="2">
    <location>
        <begin position="95"/>
        <end position="184"/>
    </location>
</feature>
<feature type="domain" description="MDN2-binding protein C-terminal" evidence="4">
    <location>
        <begin position="683"/>
        <end position="751"/>
    </location>
</feature>
<dbReference type="Pfam" id="PF14918">
    <property type="entry name" value="MTBP_N"/>
    <property type="match status" value="2"/>
</dbReference>
<dbReference type="Proteomes" id="UP000261580">
    <property type="component" value="Unassembled WGS sequence"/>
</dbReference>